<dbReference type="Proteomes" id="UP001240236">
    <property type="component" value="Unassembled WGS sequence"/>
</dbReference>
<organism evidence="1 2">
    <name type="scientific">Catenuloplanes indicus</name>
    <dbReference type="NCBI Taxonomy" id="137267"/>
    <lineage>
        <taxon>Bacteria</taxon>
        <taxon>Bacillati</taxon>
        <taxon>Actinomycetota</taxon>
        <taxon>Actinomycetes</taxon>
        <taxon>Micromonosporales</taxon>
        <taxon>Micromonosporaceae</taxon>
        <taxon>Catenuloplanes</taxon>
    </lineage>
</organism>
<dbReference type="RefSeq" id="WP_307235494.1">
    <property type="nucleotide sequence ID" value="NZ_JAUSUZ010000001.1"/>
</dbReference>
<keyword evidence="2" id="KW-1185">Reference proteome</keyword>
<protein>
    <recommendedName>
        <fullName evidence="3">DUF1963 domain-containing protein</fullName>
    </recommendedName>
</protein>
<reference evidence="1 2" key="1">
    <citation type="submission" date="2023-07" db="EMBL/GenBank/DDBJ databases">
        <title>Sequencing the genomes of 1000 actinobacteria strains.</title>
        <authorList>
            <person name="Klenk H.-P."/>
        </authorList>
    </citation>
    <scope>NUCLEOTIDE SEQUENCE [LARGE SCALE GENOMIC DNA]</scope>
    <source>
        <strain evidence="1 2">DSM 44709</strain>
    </source>
</reference>
<dbReference type="AlphaFoldDB" id="A0AAE3VU31"/>
<sequence>MEISADALRRMVDEAIEDDPTALVEVARLRPELLAPYHLRLAEAGVSYAPDLYRGMTEETAAELVRRVDAGADPGLVYLLAVSGTATAVEAVRRWSAERPAWTADFHGTVAHAGHGGGWELDSDGGRRDLASATAYALIPTEGPGISGGTVNDASCGWCGMTLWRLLELDAARATEILGRESGAVVVGCCVRCGCYTDYFTAHGRFVEGPPRPDFLGHEGDEWELPAAPPLGAGPRRPTPFAGNAWEAGGSTLGGTPDWIQDPACPACPRCGRTMFYLGQVTGEDAAGEFAEGCHYAFHDPDCGISAAVYQQS</sequence>
<gene>
    <name evidence="1" type="ORF">J2S42_000912</name>
</gene>
<evidence type="ECO:0000313" key="2">
    <source>
        <dbReference type="Proteomes" id="UP001240236"/>
    </source>
</evidence>
<comment type="caution">
    <text evidence="1">The sequence shown here is derived from an EMBL/GenBank/DDBJ whole genome shotgun (WGS) entry which is preliminary data.</text>
</comment>
<proteinExistence type="predicted"/>
<accession>A0AAE3VU31</accession>
<evidence type="ECO:0008006" key="3">
    <source>
        <dbReference type="Google" id="ProtNLM"/>
    </source>
</evidence>
<dbReference type="EMBL" id="JAUSUZ010000001">
    <property type="protein sequence ID" value="MDQ0364243.1"/>
    <property type="molecule type" value="Genomic_DNA"/>
</dbReference>
<name>A0AAE3VU31_9ACTN</name>
<evidence type="ECO:0000313" key="1">
    <source>
        <dbReference type="EMBL" id="MDQ0364243.1"/>
    </source>
</evidence>